<dbReference type="SUPFAM" id="SSF81531">
    <property type="entry name" value="Non-heme 11 kDa protein of cytochrome bc1 complex (Ubiquinol-cytochrome c reductase)"/>
    <property type="match status" value="1"/>
</dbReference>
<keyword evidence="5" id="KW-0999">Mitochondrion inner membrane</keyword>
<evidence type="ECO:0000313" key="12">
    <source>
        <dbReference type="Proteomes" id="UP000749646"/>
    </source>
</evidence>
<dbReference type="OrthoDB" id="405848at2759"/>
<dbReference type="InterPro" id="IPR036811">
    <property type="entry name" value="Ubol_cytC_Rdtase_hinge_dom_sf"/>
</dbReference>
<comment type="similarity">
    <text evidence="2">Belongs to the UQCRH/QCR6 family.</text>
</comment>
<keyword evidence="12" id="KW-1185">Reference proteome</keyword>
<dbReference type="PANTHER" id="PTHR15336:SF0">
    <property type="entry name" value="CYTOCHROME B-C1 COMPLEX SUBUNIT 6, MITOCHONDRIAL"/>
    <property type="match status" value="1"/>
</dbReference>
<keyword evidence="8" id="KW-0472">Membrane</keyword>
<gene>
    <name evidence="11" type="primary">QCR6</name>
    <name evidence="11" type="ORF">BGZ65_004164</name>
</gene>
<proteinExistence type="inferred from homology"/>
<feature type="region of interest" description="Disordered" evidence="9">
    <location>
        <begin position="15"/>
        <end position="56"/>
    </location>
</feature>
<evidence type="ECO:0000256" key="6">
    <source>
        <dbReference type="ARBA" id="ARBA00022982"/>
    </source>
</evidence>
<evidence type="ECO:0000256" key="7">
    <source>
        <dbReference type="ARBA" id="ARBA00023128"/>
    </source>
</evidence>
<evidence type="ECO:0000256" key="3">
    <source>
        <dbReference type="ARBA" id="ARBA00022448"/>
    </source>
</evidence>
<evidence type="ECO:0000256" key="5">
    <source>
        <dbReference type="ARBA" id="ARBA00022792"/>
    </source>
</evidence>
<comment type="subcellular location">
    <subcellularLocation>
        <location evidence="1">Mitochondrion inner membrane</location>
        <topology evidence="1">Peripheral membrane protein</topology>
        <orientation evidence="1">Intermembrane side</orientation>
    </subcellularLocation>
</comment>
<evidence type="ECO:0000256" key="8">
    <source>
        <dbReference type="ARBA" id="ARBA00023136"/>
    </source>
</evidence>
<dbReference type="InterPro" id="IPR023184">
    <property type="entry name" value="Ubol_cytC_Rdtase_hinge_dom"/>
</dbReference>
<evidence type="ECO:0000256" key="1">
    <source>
        <dbReference type="ARBA" id="ARBA00004137"/>
    </source>
</evidence>
<keyword evidence="4" id="KW-0679">Respiratory chain</keyword>
<dbReference type="EMBL" id="JAAAHW010000061">
    <property type="protein sequence ID" value="KAG0006761.1"/>
    <property type="molecule type" value="Genomic_DNA"/>
</dbReference>
<name>A0A9P6SVC2_9FUNG</name>
<accession>A0A9P6SVC2</accession>
<keyword evidence="7" id="KW-0496">Mitochondrion</keyword>
<reference evidence="11" key="1">
    <citation type="journal article" date="2020" name="Fungal Divers.">
        <title>Resolving the Mortierellaceae phylogeny through synthesis of multi-gene phylogenetics and phylogenomics.</title>
        <authorList>
            <person name="Vandepol N."/>
            <person name="Liber J."/>
            <person name="Desiro A."/>
            <person name="Na H."/>
            <person name="Kennedy M."/>
            <person name="Barry K."/>
            <person name="Grigoriev I.V."/>
            <person name="Miller A.N."/>
            <person name="O'Donnell K."/>
            <person name="Stajich J.E."/>
            <person name="Bonito G."/>
        </authorList>
    </citation>
    <scope>NUCLEOTIDE SEQUENCE</scope>
    <source>
        <strain evidence="11">MES-2147</strain>
    </source>
</reference>
<feature type="compositionally biased region" description="Low complexity" evidence="9">
    <location>
        <begin position="35"/>
        <end position="45"/>
    </location>
</feature>
<organism evidence="11 12">
    <name type="scientific">Modicella reniformis</name>
    <dbReference type="NCBI Taxonomy" id="1440133"/>
    <lineage>
        <taxon>Eukaryota</taxon>
        <taxon>Fungi</taxon>
        <taxon>Fungi incertae sedis</taxon>
        <taxon>Mucoromycota</taxon>
        <taxon>Mortierellomycotina</taxon>
        <taxon>Mortierellomycetes</taxon>
        <taxon>Mortierellales</taxon>
        <taxon>Mortierellaceae</taxon>
        <taxon>Modicella</taxon>
    </lineage>
</organism>
<dbReference type="PANTHER" id="PTHR15336">
    <property type="entry name" value="UBIQUINOL-CYTOCHROME C REDUCTASE COMPLEX 7.8 KDA PROTEIN"/>
    <property type="match status" value="1"/>
</dbReference>
<dbReference type="Gene3D" id="1.10.287.20">
    <property type="entry name" value="Ubiquinol-cytochrome C reductase hinge domain"/>
    <property type="match status" value="1"/>
</dbReference>
<dbReference type="GO" id="GO:0005743">
    <property type="term" value="C:mitochondrial inner membrane"/>
    <property type="evidence" value="ECO:0007669"/>
    <property type="project" value="UniProtKB-SubCell"/>
</dbReference>
<keyword evidence="3" id="KW-0813">Transport</keyword>
<feature type="compositionally biased region" description="Basic and acidic residues" evidence="9">
    <location>
        <begin position="15"/>
        <end position="28"/>
    </location>
</feature>
<evidence type="ECO:0000259" key="10">
    <source>
        <dbReference type="Pfam" id="PF02320"/>
    </source>
</evidence>
<keyword evidence="6" id="KW-0249">Electron transport</keyword>
<dbReference type="GO" id="GO:0006122">
    <property type="term" value="P:mitochondrial electron transport, ubiquinol to cytochrome c"/>
    <property type="evidence" value="ECO:0007669"/>
    <property type="project" value="InterPro"/>
</dbReference>
<evidence type="ECO:0000256" key="2">
    <source>
        <dbReference type="ARBA" id="ARBA00006498"/>
    </source>
</evidence>
<dbReference type="AlphaFoldDB" id="A0A9P6SVC2"/>
<feature type="domain" description="Ubiquinol-cytochrome C reductase hinge" evidence="10">
    <location>
        <begin position="53"/>
        <end position="113"/>
    </location>
</feature>
<protein>
    <submittedName>
        <fullName evidence="11">Ubiquinol--cytochrome-c reductase subunit 6</fullName>
    </submittedName>
</protein>
<dbReference type="Proteomes" id="UP000749646">
    <property type="component" value="Unassembled WGS sequence"/>
</dbReference>
<dbReference type="InterPro" id="IPR003422">
    <property type="entry name" value="Cyt_b-c1_6"/>
</dbReference>
<sequence length="114" mass="12516">MMNFITALLPTVYAEEKHEEAPAERVEEKEEEEAPAAATAAAAAAEEPEDPEDMKPSIEEACAETSGCSPLKHHLEECASRVEGGAHEDCIEELYHFLHCVNECAVPKFFDKLA</sequence>
<dbReference type="Pfam" id="PF02320">
    <property type="entry name" value="UCR_hinge"/>
    <property type="match status" value="1"/>
</dbReference>
<evidence type="ECO:0000256" key="4">
    <source>
        <dbReference type="ARBA" id="ARBA00022660"/>
    </source>
</evidence>
<comment type="caution">
    <text evidence="11">The sequence shown here is derived from an EMBL/GenBank/DDBJ whole genome shotgun (WGS) entry which is preliminary data.</text>
</comment>
<evidence type="ECO:0000256" key="9">
    <source>
        <dbReference type="SAM" id="MobiDB-lite"/>
    </source>
</evidence>
<evidence type="ECO:0000313" key="11">
    <source>
        <dbReference type="EMBL" id="KAG0006761.1"/>
    </source>
</evidence>